<dbReference type="STRING" id="10195.A0A3M7S9E4"/>
<evidence type="ECO:0000313" key="3">
    <source>
        <dbReference type="EMBL" id="RNA32436.1"/>
    </source>
</evidence>
<name>A0A3M7S9E4_BRAPC</name>
<feature type="compositionally biased region" description="Acidic residues" evidence="2">
    <location>
        <begin position="291"/>
        <end position="301"/>
    </location>
</feature>
<evidence type="ECO:0000256" key="2">
    <source>
        <dbReference type="SAM" id="MobiDB-lite"/>
    </source>
</evidence>
<organism evidence="3 4">
    <name type="scientific">Brachionus plicatilis</name>
    <name type="common">Marine rotifer</name>
    <name type="synonym">Brachionus muelleri</name>
    <dbReference type="NCBI Taxonomy" id="10195"/>
    <lineage>
        <taxon>Eukaryota</taxon>
        <taxon>Metazoa</taxon>
        <taxon>Spiralia</taxon>
        <taxon>Gnathifera</taxon>
        <taxon>Rotifera</taxon>
        <taxon>Eurotatoria</taxon>
        <taxon>Monogononta</taxon>
        <taxon>Pseudotrocha</taxon>
        <taxon>Ploima</taxon>
        <taxon>Brachionidae</taxon>
        <taxon>Brachionus</taxon>
    </lineage>
</organism>
<dbReference type="EMBL" id="REGN01001796">
    <property type="protein sequence ID" value="RNA32436.1"/>
    <property type="molecule type" value="Genomic_DNA"/>
</dbReference>
<dbReference type="GO" id="GO:0005737">
    <property type="term" value="C:cytoplasm"/>
    <property type="evidence" value="ECO:0007669"/>
    <property type="project" value="TreeGrafter"/>
</dbReference>
<evidence type="ECO:0000313" key="4">
    <source>
        <dbReference type="Proteomes" id="UP000276133"/>
    </source>
</evidence>
<accession>A0A3M7S9E4</accession>
<dbReference type="AlphaFoldDB" id="A0A3M7S9E4"/>
<feature type="compositionally biased region" description="Basic and acidic residues" evidence="2">
    <location>
        <begin position="278"/>
        <end position="288"/>
    </location>
</feature>
<sequence length="434" mass="49217">MGGSVSAGRTNDELVDNLIDGGLIKSQHVERVFRAVDRGIFYLPGQRETAYRDLAWREGLIHISAPCIYAKVMENLELRPSQYFLNIGSGSGYFSTMVGLVLGSNGINHNIELHQEMVDYSKQKVTEFVQKAPYFDDFDFCKPKFVNGNVFNVVTSSSVLYDRIYVGAGATNEHENLVKNLLKINGICIIPLNDSLVKIKRIEENTWEKNTIMAVSYASLVTDNVDYSIRLNLPKLQPYTLQELCRFAIRKSIRQSIESQDENYYKIKRELSTFNPNRESKQPERRSSDSGSEEAEQDDEMFQNFERVFSARLRSGNNIDNQLRMMIYGHLMDTNSRLSVHLGGDETEDAQNRALVLVRPNEGRNEEGEDNEASPRETGDSGLSDGSQSSSLTESSQASLDQQQSKKARKDSLSEERKENLLRMRILQLPLPIN</sequence>
<dbReference type="SUPFAM" id="SSF53335">
    <property type="entry name" value="S-adenosyl-L-methionine-dependent methyltransferases"/>
    <property type="match status" value="1"/>
</dbReference>
<evidence type="ECO:0008006" key="5">
    <source>
        <dbReference type="Google" id="ProtNLM"/>
    </source>
</evidence>
<dbReference type="GO" id="GO:0004719">
    <property type="term" value="F:protein-L-isoaspartate (D-aspartate) O-methyltransferase activity"/>
    <property type="evidence" value="ECO:0007669"/>
    <property type="project" value="InterPro"/>
</dbReference>
<comment type="caution">
    <text evidence="3">The sequence shown here is derived from an EMBL/GenBank/DDBJ whole genome shotgun (WGS) entry which is preliminary data.</text>
</comment>
<reference evidence="3 4" key="1">
    <citation type="journal article" date="2018" name="Sci. Rep.">
        <title>Genomic signatures of local adaptation to the degree of environmental predictability in rotifers.</title>
        <authorList>
            <person name="Franch-Gras L."/>
            <person name="Hahn C."/>
            <person name="Garcia-Roger E.M."/>
            <person name="Carmona M.J."/>
            <person name="Serra M."/>
            <person name="Gomez A."/>
        </authorList>
    </citation>
    <scope>NUCLEOTIDE SEQUENCE [LARGE SCALE GENOMIC DNA]</scope>
    <source>
        <strain evidence="3">HYR1</strain>
    </source>
</reference>
<feature type="non-terminal residue" evidence="3">
    <location>
        <position position="434"/>
    </location>
</feature>
<comment type="similarity">
    <text evidence="1">Belongs to the methyltransferase superfamily. L-isoaspartyl/D-aspartyl protein methyltransferase family.</text>
</comment>
<dbReference type="PANTHER" id="PTHR11579:SF9">
    <property type="entry name" value="PROTEIN-L-ISOASPARTATE O-METHYLTRANSFERASE"/>
    <property type="match status" value="1"/>
</dbReference>
<dbReference type="Gene3D" id="3.40.50.150">
    <property type="entry name" value="Vaccinia Virus protein VP39"/>
    <property type="match status" value="1"/>
</dbReference>
<dbReference type="Pfam" id="PF01135">
    <property type="entry name" value="PCMT"/>
    <property type="match status" value="1"/>
</dbReference>
<feature type="compositionally biased region" description="Low complexity" evidence="2">
    <location>
        <begin position="380"/>
        <end position="401"/>
    </location>
</feature>
<dbReference type="InterPro" id="IPR000682">
    <property type="entry name" value="PCMT"/>
</dbReference>
<dbReference type="OrthoDB" id="10257972at2759"/>
<gene>
    <name evidence="3" type="ORF">BpHYR1_043859</name>
</gene>
<dbReference type="InterPro" id="IPR029063">
    <property type="entry name" value="SAM-dependent_MTases_sf"/>
</dbReference>
<dbReference type="PANTHER" id="PTHR11579">
    <property type="entry name" value="PROTEIN-L-ISOASPARTATE O-METHYLTRANSFERASE"/>
    <property type="match status" value="1"/>
</dbReference>
<evidence type="ECO:0000256" key="1">
    <source>
        <dbReference type="ARBA" id="ARBA00005369"/>
    </source>
</evidence>
<protein>
    <recommendedName>
        <fullName evidence="5">Protein-L-isoaspartate(D-aspartate) O-methyltransferase</fullName>
    </recommendedName>
</protein>
<feature type="compositionally biased region" description="Basic and acidic residues" evidence="2">
    <location>
        <begin position="410"/>
        <end position="422"/>
    </location>
</feature>
<feature type="region of interest" description="Disordered" evidence="2">
    <location>
        <begin position="357"/>
        <end position="434"/>
    </location>
</feature>
<dbReference type="Proteomes" id="UP000276133">
    <property type="component" value="Unassembled WGS sequence"/>
</dbReference>
<keyword evidence="4" id="KW-1185">Reference proteome</keyword>
<proteinExistence type="inferred from homology"/>
<feature type="region of interest" description="Disordered" evidence="2">
    <location>
        <begin position="270"/>
        <end position="301"/>
    </location>
</feature>